<dbReference type="Pfam" id="PF15915">
    <property type="entry name" value="BAT"/>
    <property type="match status" value="1"/>
</dbReference>
<evidence type="ECO:0000313" key="5">
    <source>
        <dbReference type="EMBL" id="EJN60047.1"/>
    </source>
</evidence>
<keyword evidence="2" id="KW-0804">Transcription</keyword>
<dbReference type="eggNOG" id="arCOG02276">
    <property type="taxonomic scope" value="Archaea"/>
</dbReference>
<keyword evidence="1" id="KW-0805">Transcription regulation</keyword>
<gene>
    <name evidence="5" type="ORF">HSB1_22050</name>
</gene>
<sequence length="220" mass="24384">MSTIAEVELPAEEFALYETLTAFPDAHFEVVRIAAHEEKLTPYVQVSGDDLSGITTALEADPTVSEAHLVDDLEHEKLFRMNWEGNVDVVLHMVGEEAAAVVEMHGRDTHWQLRILFPNRASLSSTSSFCEENELSFTVRNVYDLQQSAGRGGFGLSEDQYETLVVAAEKGYFDVPRSVTMEELADSLGISQQAVSERLRRGHRALINSALRPDESTIGS</sequence>
<evidence type="ECO:0000259" key="3">
    <source>
        <dbReference type="Pfam" id="PF04967"/>
    </source>
</evidence>
<dbReference type="AlphaFoldDB" id="J3EXV0"/>
<evidence type="ECO:0000256" key="1">
    <source>
        <dbReference type="ARBA" id="ARBA00023015"/>
    </source>
</evidence>
<proteinExistence type="predicted"/>
<feature type="domain" description="HTH bat-type" evidence="3">
    <location>
        <begin position="156"/>
        <end position="207"/>
    </location>
</feature>
<dbReference type="InterPro" id="IPR031803">
    <property type="entry name" value="BAT_GAF/HTH-assoc"/>
</dbReference>
<dbReference type="RefSeq" id="WP_009367287.1">
    <property type="nucleotide sequence ID" value="NZ_ALJD01000004.1"/>
</dbReference>
<dbReference type="EMBL" id="ALJD01000004">
    <property type="protein sequence ID" value="EJN60047.1"/>
    <property type="molecule type" value="Genomic_DNA"/>
</dbReference>
<dbReference type="Pfam" id="PF04967">
    <property type="entry name" value="HTH_10"/>
    <property type="match status" value="1"/>
</dbReference>
<organism evidence="5 6">
    <name type="scientific">Halogranum salarium B-1</name>
    <dbReference type="NCBI Taxonomy" id="1210908"/>
    <lineage>
        <taxon>Archaea</taxon>
        <taxon>Methanobacteriati</taxon>
        <taxon>Methanobacteriota</taxon>
        <taxon>Stenosarchaea group</taxon>
        <taxon>Halobacteria</taxon>
        <taxon>Halobacteriales</taxon>
        <taxon>Haloferacaceae</taxon>
    </lineage>
</organism>
<feature type="domain" description="Bacterioopsin transcriptional activator GAF and HTH associated" evidence="4">
    <location>
        <begin position="11"/>
        <end position="140"/>
    </location>
</feature>
<evidence type="ECO:0000256" key="2">
    <source>
        <dbReference type="ARBA" id="ARBA00023163"/>
    </source>
</evidence>
<dbReference type="PANTHER" id="PTHR34236:SF1">
    <property type="entry name" value="DIMETHYL SULFOXIDE REDUCTASE TRANSCRIPTIONAL ACTIVATOR"/>
    <property type="match status" value="1"/>
</dbReference>
<dbReference type="InterPro" id="IPR036388">
    <property type="entry name" value="WH-like_DNA-bd_sf"/>
</dbReference>
<dbReference type="PANTHER" id="PTHR34236">
    <property type="entry name" value="DIMETHYL SULFOXIDE REDUCTASE TRANSCRIPTIONAL ACTIVATOR"/>
    <property type="match status" value="1"/>
</dbReference>
<protein>
    <submittedName>
        <fullName evidence="5">DNA binding domain-containing protein</fullName>
    </submittedName>
</protein>
<evidence type="ECO:0000313" key="6">
    <source>
        <dbReference type="Proteomes" id="UP000007813"/>
    </source>
</evidence>
<dbReference type="OrthoDB" id="202021at2157"/>
<dbReference type="InterPro" id="IPR007050">
    <property type="entry name" value="HTH_bacterioopsin"/>
</dbReference>
<dbReference type="Proteomes" id="UP000007813">
    <property type="component" value="Unassembled WGS sequence"/>
</dbReference>
<dbReference type="Gene3D" id="1.10.10.10">
    <property type="entry name" value="Winged helix-like DNA-binding domain superfamily/Winged helix DNA-binding domain"/>
    <property type="match status" value="1"/>
</dbReference>
<reference evidence="5 6" key="1">
    <citation type="journal article" date="2012" name="J. Bacteriol.">
        <title>Draft Genome Sequence of the Extremely Halophilic Archaeon Halogranum salarium B-1T.</title>
        <authorList>
            <person name="Kim K.K."/>
            <person name="Lee K.C."/>
            <person name="Lee J.S."/>
        </authorList>
    </citation>
    <scope>NUCLEOTIDE SEQUENCE [LARGE SCALE GENOMIC DNA]</scope>
    <source>
        <strain evidence="5 6">B-1</strain>
    </source>
</reference>
<name>J3EXV0_9EURY</name>
<evidence type="ECO:0000259" key="4">
    <source>
        <dbReference type="Pfam" id="PF15915"/>
    </source>
</evidence>
<comment type="caution">
    <text evidence="5">The sequence shown here is derived from an EMBL/GenBank/DDBJ whole genome shotgun (WGS) entry which is preliminary data.</text>
</comment>
<accession>J3EXV0</accession>